<dbReference type="GO" id="GO:0031564">
    <property type="term" value="P:transcription antitermination"/>
    <property type="evidence" value="ECO:0007669"/>
    <property type="project" value="UniProtKB-KW"/>
</dbReference>
<dbReference type="GeneID" id="78342838"/>
<name>A0A4Y1WV63_9BACT</name>
<accession>A0A4Y1WV63</accession>
<gene>
    <name evidence="7" type="ORF">A5CBH24_21200</name>
</gene>
<dbReference type="Gene3D" id="1.10.940.10">
    <property type="entry name" value="NusB-like"/>
    <property type="match status" value="1"/>
</dbReference>
<evidence type="ECO:0000259" key="6">
    <source>
        <dbReference type="Pfam" id="PF01029"/>
    </source>
</evidence>
<evidence type="ECO:0000256" key="5">
    <source>
        <dbReference type="ARBA" id="ARBA00023163"/>
    </source>
</evidence>
<dbReference type="InterPro" id="IPR011605">
    <property type="entry name" value="NusB_fam"/>
</dbReference>
<dbReference type="Pfam" id="PF01029">
    <property type="entry name" value="NusB"/>
    <property type="match status" value="1"/>
</dbReference>
<dbReference type="Proteomes" id="UP000318946">
    <property type="component" value="Chromosome"/>
</dbReference>
<feature type="domain" description="NusB/RsmB/TIM44" evidence="6">
    <location>
        <begin position="203"/>
        <end position="294"/>
    </location>
</feature>
<sequence length="312" mass="36080">MLSRRLLRVKVIKALFGHLKSDSTNMIASEKTLLASIDKTYDLYFQLMELIVEVRRHAESRLETARRKKLPTYEDLNPNTKFVENKAIALLASSQTVNDYLSSHKLNWARYPELIKLLYTRLLASDYYRRYMQNPTRTFSEDKQLVEEFYRNELEDCEELEAALEEQSILWSDDLGFALTMVVRTLSNLRASSTDVKVLPKFKSDDDLAFVKTLFEKVLVNYDQTQRYIERFTSNWDIERIAFMDYLILATAVAELTSCPEIPVKVTLDEYIEISKYYSGPGSSVFINGVLDKLVAALTEEGKIQKTGRGLI</sequence>
<evidence type="ECO:0000256" key="4">
    <source>
        <dbReference type="ARBA" id="ARBA00023015"/>
    </source>
</evidence>
<dbReference type="GO" id="GO:0005829">
    <property type="term" value="C:cytosol"/>
    <property type="evidence" value="ECO:0007669"/>
    <property type="project" value="TreeGrafter"/>
</dbReference>
<evidence type="ECO:0000313" key="8">
    <source>
        <dbReference type="Proteomes" id="UP000318946"/>
    </source>
</evidence>
<organism evidence="7 8">
    <name type="scientific">Alistipes communis</name>
    <dbReference type="NCBI Taxonomy" id="2585118"/>
    <lineage>
        <taxon>Bacteria</taxon>
        <taxon>Pseudomonadati</taxon>
        <taxon>Bacteroidota</taxon>
        <taxon>Bacteroidia</taxon>
        <taxon>Bacteroidales</taxon>
        <taxon>Rikenellaceae</taxon>
        <taxon>Alistipes</taxon>
    </lineage>
</organism>
<dbReference type="NCBIfam" id="TIGR01951">
    <property type="entry name" value="nusB"/>
    <property type="match status" value="1"/>
</dbReference>
<dbReference type="SUPFAM" id="SSF48013">
    <property type="entry name" value="NusB-like"/>
    <property type="match status" value="1"/>
</dbReference>
<keyword evidence="2" id="KW-0889">Transcription antitermination</keyword>
<dbReference type="GO" id="GO:0006353">
    <property type="term" value="P:DNA-templated transcription termination"/>
    <property type="evidence" value="ECO:0007669"/>
    <property type="project" value="InterPro"/>
</dbReference>
<proteinExistence type="inferred from homology"/>
<keyword evidence="5" id="KW-0804">Transcription</keyword>
<comment type="similarity">
    <text evidence="1">Belongs to the NusB family.</text>
</comment>
<evidence type="ECO:0000313" key="7">
    <source>
        <dbReference type="EMBL" id="BBL04807.1"/>
    </source>
</evidence>
<keyword evidence="4" id="KW-0805">Transcription regulation</keyword>
<reference evidence="8" key="1">
    <citation type="submission" date="2019-06" db="EMBL/GenBank/DDBJ databases">
        <title>Alistipes onderdonkii subsp. vulgaris subsp. nov., Alistipes dispar sp. nov. and Alistipes communis sp. nov., isolated from human faeces, and creation of Alistipes onderdonkii subsp. onderdonkii subsp. nov.</title>
        <authorList>
            <person name="Sakamoto M."/>
            <person name="Ikeyama N."/>
            <person name="Ogata Y."/>
            <person name="Suda W."/>
            <person name="Iino T."/>
            <person name="Hattori M."/>
            <person name="Ohkuma M."/>
        </authorList>
    </citation>
    <scope>NUCLEOTIDE SEQUENCE [LARGE SCALE GENOMIC DNA]</scope>
    <source>
        <strain evidence="8">5CBH24</strain>
    </source>
</reference>
<dbReference type="PANTHER" id="PTHR11078">
    <property type="entry name" value="N UTILIZATION SUBSTANCE PROTEIN B-RELATED"/>
    <property type="match status" value="1"/>
</dbReference>
<dbReference type="InterPro" id="IPR035926">
    <property type="entry name" value="NusB-like_sf"/>
</dbReference>
<keyword evidence="3" id="KW-0694">RNA-binding</keyword>
<dbReference type="OrthoDB" id="9787568at2"/>
<protein>
    <submittedName>
        <fullName evidence="7">N utilization substance protein B</fullName>
    </submittedName>
</protein>
<dbReference type="GO" id="GO:0003723">
    <property type="term" value="F:RNA binding"/>
    <property type="evidence" value="ECO:0007669"/>
    <property type="project" value="UniProtKB-KW"/>
</dbReference>
<dbReference type="PANTHER" id="PTHR11078:SF3">
    <property type="entry name" value="ANTITERMINATION NUSB DOMAIN-CONTAINING PROTEIN"/>
    <property type="match status" value="1"/>
</dbReference>
<keyword evidence="8" id="KW-1185">Reference proteome</keyword>
<dbReference type="EMBL" id="AP019735">
    <property type="protein sequence ID" value="BBL04807.1"/>
    <property type="molecule type" value="Genomic_DNA"/>
</dbReference>
<dbReference type="RefSeq" id="WP_019129783.1">
    <property type="nucleotide sequence ID" value="NZ_AP019735.1"/>
</dbReference>
<dbReference type="InterPro" id="IPR006027">
    <property type="entry name" value="NusB_RsmB_TIM44"/>
</dbReference>
<evidence type="ECO:0000256" key="1">
    <source>
        <dbReference type="ARBA" id="ARBA00005952"/>
    </source>
</evidence>
<dbReference type="KEGG" id="acou:A5CBH24_21200"/>
<evidence type="ECO:0000256" key="3">
    <source>
        <dbReference type="ARBA" id="ARBA00022884"/>
    </source>
</evidence>
<dbReference type="AlphaFoldDB" id="A0A4Y1WV63"/>
<evidence type="ECO:0000256" key="2">
    <source>
        <dbReference type="ARBA" id="ARBA00022814"/>
    </source>
</evidence>